<evidence type="ECO:0000313" key="3">
    <source>
        <dbReference type="Proteomes" id="UP000646827"/>
    </source>
</evidence>
<feature type="compositionally biased region" description="Acidic residues" evidence="1">
    <location>
        <begin position="153"/>
        <end position="169"/>
    </location>
</feature>
<organism evidence="2 3">
    <name type="scientific">Circinella minor</name>
    <dbReference type="NCBI Taxonomy" id="1195481"/>
    <lineage>
        <taxon>Eukaryota</taxon>
        <taxon>Fungi</taxon>
        <taxon>Fungi incertae sedis</taxon>
        <taxon>Mucoromycota</taxon>
        <taxon>Mucoromycotina</taxon>
        <taxon>Mucoromycetes</taxon>
        <taxon>Mucorales</taxon>
        <taxon>Lichtheimiaceae</taxon>
        <taxon>Circinella</taxon>
    </lineage>
</organism>
<reference evidence="2 3" key="1">
    <citation type="submission" date="2020-12" db="EMBL/GenBank/DDBJ databases">
        <title>Metabolic potential, ecology and presence of endohyphal bacteria is reflected in genomic diversity of Mucoromycotina.</title>
        <authorList>
            <person name="Muszewska A."/>
            <person name="Okrasinska A."/>
            <person name="Steczkiewicz K."/>
            <person name="Drgas O."/>
            <person name="Orlowska M."/>
            <person name="Perlinska-Lenart U."/>
            <person name="Aleksandrzak-Piekarczyk T."/>
            <person name="Szatraj K."/>
            <person name="Zielenkiewicz U."/>
            <person name="Pilsyk S."/>
            <person name="Malc E."/>
            <person name="Mieczkowski P."/>
            <person name="Kruszewska J.S."/>
            <person name="Biernat P."/>
            <person name="Pawlowska J."/>
        </authorList>
    </citation>
    <scope>NUCLEOTIDE SEQUENCE [LARGE SCALE GENOMIC DNA]</scope>
    <source>
        <strain evidence="2 3">CBS 142.35</strain>
    </source>
</reference>
<dbReference type="OrthoDB" id="2279050at2759"/>
<feature type="region of interest" description="Disordered" evidence="1">
    <location>
        <begin position="126"/>
        <end position="184"/>
    </location>
</feature>
<proteinExistence type="predicted"/>
<protein>
    <submittedName>
        <fullName evidence="2">Uncharacterized protein</fullName>
    </submittedName>
</protein>
<dbReference type="EMBL" id="JAEPRB010000053">
    <property type="protein sequence ID" value="KAG2223842.1"/>
    <property type="molecule type" value="Genomic_DNA"/>
</dbReference>
<dbReference type="Proteomes" id="UP000646827">
    <property type="component" value="Unassembled WGS sequence"/>
</dbReference>
<evidence type="ECO:0000313" key="2">
    <source>
        <dbReference type="EMBL" id="KAG2223842.1"/>
    </source>
</evidence>
<keyword evidence="3" id="KW-1185">Reference proteome</keyword>
<feature type="compositionally biased region" description="Low complexity" evidence="1">
    <location>
        <begin position="142"/>
        <end position="152"/>
    </location>
</feature>
<gene>
    <name evidence="2" type="ORF">INT45_012715</name>
</gene>
<dbReference type="AlphaFoldDB" id="A0A8H7S8U1"/>
<comment type="caution">
    <text evidence="2">The sequence shown here is derived from an EMBL/GenBank/DDBJ whole genome shotgun (WGS) entry which is preliminary data.</text>
</comment>
<sequence>FSKSAPSIPRWRTPYSAPKCQNLSLNLIEDTIIPESPTVSNIDDLKRTWKSRLNITYNIVKNINSNTAVELDLYVPGDMWIELYKSVTEYMVNNDKQESVAYRRQVTSQLYKRTNGNFASELLNESEAASQEPLNQHRREAQQQQSEAIQEGTEQEEQQTAVDDDEDIGIEGLENPSEVGSEPITLKGQVSLESIARINGIARQIEPASLGECLDHLSYSLINSTLTSSNIETLKLSLSRVIYLIAGDTLKVFDKHFFEKDMNFKERYLQAKTDIPKFPTGMTAEMAKVFDFIAAEAKNGKLEARKLICNKKLEVFDSGENDNELMQMLDIVDVIIASLPDLNEQSSPYPGNSSELTHYRHVATLLDIIGETCSKATKIARQHNMELCKDKDNKQVVIGRRIDLLFSTLGVELGSSEWKKANVSDSLGKQQQNKNARTNKAILRTLERMPINEDLRDEMIVYGMDWIGNLGYVIAVKQVNSAYLVYFMGDLILPQTLSNFCDFKDTLDLLFSFKHHHQELALIVESAYHRQNAQATLRKYRTTSMEKRSPSPDTFFTPVKKQRKTKTIVINSDNDDIYIESDQE</sequence>
<feature type="non-terminal residue" evidence="2">
    <location>
        <position position="1"/>
    </location>
</feature>
<name>A0A8H7S8U1_9FUNG</name>
<accession>A0A8H7S8U1</accession>
<evidence type="ECO:0000256" key="1">
    <source>
        <dbReference type="SAM" id="MobiDB-lite"/>
    </source>
</evidence>